<keyword evidence="5" id="KW-0479">Metal-binding</keyword>
<accession>A0AAD5GG11</accession>
<evidence type="ECO:0000256" key="1">
    <source>
        <dbReference type="ARBA" id="ARBA00007513"/>
    </source>
</evidence>
<dbReference type="AlphaFoldDB" id="A0AAD5GG11"/>
<keyword evidence="8" id="KW-1185">Reference proteome</keyword>
<dbReference type="InterPro" id="IPR012347">
    <property type="entry name" value="Ferritin-like"/>
</dbReference>
<reference evidence="7" key="1">
    <citation type="submission" date="2022-06" db="EMBL/GenBank/DDBJ databases">
        <title>Uncovering the hologenomic basis of an extraordinary plant invasion.</title>
        <authorList>
            <person name="Bieker V.C."/>
            <person name="Martin M.D."/>
            <person name="Gilbert T."/>
            <person name="Hodgins K."/>
            <person name="Battlay P."/>
            <person name="Petersen B."/>
            <person name="Wilson J."/>
        </authorList>
    </citation>
    <scope>NUCLEOTIDE SEQUENCE</scope>
    <source>
        <strain evidence="7">AA19_3_7</strain>
        <tissue evidence="7">Leaf</tissue>
    </source>
</reference>
<dbReference type="EMBL" id="JAMZMK010008260">
    <property type="protein sequence ID" value="KAI7741145.1"/>
    <property type="molecule type" value="Genomic_DNA"/>
</dbReference>
<comment type="subunit">
    <text evidence="4">Oligomer of 24 subunits. There are two types of subunits: L (light) chain and H (heavy) chain. The major chain can be light or heavy, depending on the species and tissue type. The functional molecule forms a roughly spherical shell with a diameter of 12 nm and contains a central cavity into which the insoluble mineral iron core is deposited.</text>
</comment>
<evidence type="ECO:0000313" key="7">
    <source>
        <dbReference type="EMBL" id="KAI7741145.1"/>
    </source>
</evidence>
<evidence type="ECO:0000256" key="5">
    <source>
        <dbReference type="PIRSR" id="PIRSR601519-1"/>
    </source>
</evidence>
<name>A0AAD5GG11_AMBAR</name>
<dbReference type="GO" id="GO:0006826">
    <property type="term" value="P:iron ion transport"/>
    <property type="evidence" value="ECO:0007669"/>
    <property type="project" value="InterPro"/>
</dbReference>
<gene>
    <name evidence="7" type="ORF">M8C21_001553</name>
</gene>
<keyword evidence="2" id="KW-0809">Transit peptide</keyword>
<dbReference type="GO" id="GO:0006879">
    <property type="term" value="P:intracellular iron ion homeostasis"/>
    <property type="evidence" value="ECO:0007669"/>
    <property type="project" value="InterPro"/>
</dbReference>
<dbReference type="Gene3D" id="1.20.1260.10">
    <property type="match status" value="1"/>
</dbReference>
<comment type="similarity">
    <text evidence="1">Belongs to the ferritin family.</text>
</comment>
<evidence type="ECO:0000256" key="2">
    <source>
        <dbReference type="ARBA" id="ARBA00022946"/>
    </source>
</evidence>
<evidence type="ECO:0000313" key="8">
    <source>
        <dbReference type="Proteomes" id="UP001206925"/>
    </source>
</evidence>
<feature type="domain" description="Ferritin/DPS" evidence="6">
    <location>
        <begin position="69"/>
        <end position="122"/>
    </location>
</feature>
<comment type="caution">
    <text evidence="7">The sequence shown here is derived from an EMBL/GenBank/DDBJ whole genome shotgun (WGS) entry which is preliminary data.</text>
</comment>
<dbReference type="InterPro" id="IPR001519">
    <property type="entry name" value="Ferritin"/>
</dbReference>
<comment type="function">
    <text evidence="3">Stores iron in a soluble, non-toxic, readily available form. Important for iron homeostasis. Has ferroxidase activity. Iron is taken up in the ferrous form and deposited as ferric hydroxides after oxidation.</text>
</comment>
<sequence>MDGFVMPTPPPPLLLVTGGGWWRCVKDGFLLPDAASTFVVGYRRWMVAMSKRGVKVKLQSIIMPLFEFDHEEKGNVLYAMELALSLEKLTNKKFLNLHEVANENNDVHLADFIDSEFLGEAREVRFAYLCLSPVDDFRHYRFVGKEYVFVANSDNLGAVVDGGGA</sequence>
<feature type="binding site" evidence="5">
    <location>
        <position position="87"/>
    </location>
    <ligand>
        <name>Fe cation</name>
        <dbReference type="ChEBI" id="CHEBI:24875"/>
        <label>1</label>
    </ligand>
</feature>
<evidence type="ECO:0000256" key="3">
    <source>
        <dbReference type="ARBA" id="ARBA00025111"/>
    </source>
</evidence>
<dbReference type="GO" id="GO:0005737">
    <property type="term" value="C:cytoplasm"/>
    <property type="evidence" value="ECO:0007669"/>
    <property type="project" value="TreeGrafter"/>
</dbReference>
<proteinExistence type="inferred from homology"/>
<dbReference type="PANTHER" id="PTHR11431">
    <property type="entry name" value="FERRITIN"/>
    <property type="match status" value="1"/>
</dbReference>
<dbReference type="GO" id="GO:0008198">
    <property type="term" value="F:ferrous iron binding"/>
    <property type="evidence" value="ECO:0007669"/>
    <property type="project" value="TreeGrafter"/>
</dbReference>
<evidence type="ECO:0000256" key="4">
    <source>
        <dbReference type="ARBA" id="ARBA00026060"/>
    </source>
</evidence>
<dbReference type="Pfam" id="PF00210">
    <property type="entry name" value="Ferritin"/>
    <property type="match status" value="1"/>
</dbReference>
<dbReference type="InterPro" id="IPR008331">
    <property type="entry name" value="Ferritin_DPS_dom"/>
</dbReference>
<dbReference type="PANTHER" id="PTHR11431:SF75">
    <property type="entry name" value="FERRITIN"/>
    <property type="match status" value="1"/>
</dbReference>
<dbReference type="InterPro" id="IPR009078">
    <property type="entry name" value="Ferritin-like_SF"/>
</dbReference>
<organism evidence="7 8">
    <name type="scientific">Ambrosia artemisiifolia</name>
    <name type="common">Common ragweed</name>
    <dbReference type="NCBI Taxonomy" id="4212"/>
    <lineage>
        <taxon>Eukaryota</taxon>
        <taxon>Viridiplantae</taxon>
        <taxon>Streptophyta</taxon>
        <taxon>Embryophyta</taxon>
        <taxon>Tracheophyta</taxon>
        <taxon>Spermatophyta</taxon>
        <taxon>Magnoliopsida</taxon>
        <taxon>eudicotyledons</taxon>
        <taxon>Gunneridae</taxon>
        <taxon>Pentapetalae</taxon>
        <taxon>asterids</taxon>
        <taxon>campanulids</taxon>
        <taxon>Asterales</taxon>
        <taxon>Asteraceae</taxon>
        <taxon>Asteroideae</taxon>
        <taxon>Heliantheae alliance</taxon>
        <taxon>Heliantheae</taxon>
        <taxon>Ambrosia</taxon>
    </lineage>
</organism>
<dbReference type="SUPFAM" id="SSF47240">
    <property type="entry name" value="Ferritin-like"/>
    <property type="match status" value="1"/>
</dbReference>
<dbReference type="Proteomes" id="UP001206925">
    <property type="component" value="Unassembled WGS sequence"/>
</dbReference>
<keyword evidence="5" id="KW-0408">Iron</keyword>
<dbReference type="GO" id="GO:0008199">
    <property type="term" value="F:ferric iron binding"/>
    <property type="evidence" value="ECO:0007669"/>
    <property type="project" value="InterPro"/>
</dbReference>
<evidence type="ECO:0000259" key="6">
    <source>
        <dbReference type="Pfam" id="PF00210"/>
    </source>
</evidence>
<protein>
    <recommendedName>
        <fullName evidence="6">Ferritin/DPS domain-containing protein</fullName>
    </recommendedName>
</protein>